<reference evidence="1 2" key="1">
    <citation type="journal article" date="2019" name="Nat. Ecol. Evol.">
        <title>Megaphylogeny resolves global patterns of mushroom evolution.</title>
        <authorList>
            <person name="Varga T."/>
            <person name="Krizsan K."/>
            <person name="Foldi C."/>
            <person name="Dima B."/>
            <person name="Sanchez-Garcia M."/>
            <person name="Sanchez-Ramirez S."/>
            <person name="Szollosi G.J."/>
            <person name="Szarkandi J.G."/>
            <person name="Papp V."/>
            <person name="Albert L."/>
            <person name="Andreopoulos W."/>
            <person name="Angelini C."/>
            <person name="Antonin V."/>
            <person name="Barry K.W."/>
            <person name="Bougher N.L."/>
            <person name="Buchanan P."/>
            <person name="Buyck B."/>
            <person name="Bense V."/>
            <person name="Catcheside P."/>
            <person name="Chovatia M."/>
            <person name="Cooper J."/>
            <person name="Damon W."/>
            <person name="Desjardin D."/>
            <person name="Finy P."/>
            <person name="Geml J."/>
            <person name="Haridas S."/>
            <person name="Hughes K."/>
            <person name="Justo A."/>
            <person name="Karasinski D."/>
            <person name="Kautmanova I."/>
            <person name="Kiss B."/>
            <person name="Kocsube S."/>
            <person name="Kotiranta H."/>
            <person name="LaButti K.M."/>
            <person name="Lechner B.E."/>
            <person name="Liimatainen K."/>
            <person name="Lipzen A."/>
            <person name="Lukacs Z."/>
            <person name="Mihaltcheva S."/>
            <person name="Morgado L.N."/>
            <person name="Niskanen T."/>
            <person name="Noordeloos M.E."/>
            <person name="Ohm R.A."/>
            <person name="Ortiz-Santana B."/>
            <person name="Ovrebo C."/>
            <person name="Racz N."/>
            <person name="Riley R."/>
            <person name="Savchenko A."/>
            <person name="Shiryaev A."/>
            <person name="Soop K."/>
            <person name="Spirin V."/>
            <person name="Szebenyi C."/>
            <person name="Tomsovsky M."/>
            <person name="Tulloss R.E."/>
            <person name="Uehling J."/>
            <person name="Grigoriev I.V."/>
            <person name="Vagvolgyi C."/>
            <person name="Papp T."/>
            <person name="Martin F.M."/>
            <person name="Miettinen O."/>
            <person name="Hibbett D.S."/>
            <person name="Nagy L.G."/>
        </authorList>
    </citation>
    <scope>NUCLEOTIDE SEQUENCE [LARGE SCALE GENOMIC DNA]</scope>
    <source>
        <strain evidence="1 2">NL-1719</strain>
    </source>
</reference>
<evidence type="ECO:0000313" key="2">
    <source>
        <dbReference type="Proteomes" id="UP000308600"/>
    </source>
</evidence>
<name>A0ACD3AK70_9AGAR</name>
<proteinExistence type="predicted"/>
<dbReference type="Proteomes" id="UP000308600">
    <property type="component" value="Unassembled WGS sequence"/>
</dbReference>
<accession>A0ACD3AK70</accession>
<keyword evidence="2" id="KW-1185">Reference proteome</keyword>
<protein>
    <submittedName>
        <fullName evidence="1">Uncharacterized protein</fullName>
    </submittedName>
</protein>
<evidence type="ECO:0000313" key="1">
    <source>
        <dbReference type="EMBL" id="TFK65759.1"/>
    </source>
</evidence>
<gene>
    <name evidence="1" type="ORF">BDN72DRAFT_860418</name>
</gene>
<sequence>MDSPNRDLDNGSTPDPRLPLELEREIFIYAILSDIQDPTNLFLVAKRVREWLFPIAFKIVIVCPRRFFPVPFLELSSYQQYGSYVQFLLLSDVNSVSDNFKPLMPIFNECLAQCPNITDLGLWCNDPPVTLESLINLSALSRLSMDAHHLHKLFQSLDPIPETEREATGIALFPRITQLNMLRTLWMPSPDCELFVGALGYHFPRITHFAHSHYLWNLENTGLLELVLRKFKKLKVFVLWKQAYNELAVDREFVLSVKDERIVTMLTIWEKDWEREVRGTGMGMWMLADRILEERRSKQVINLAEILPLS</sequence>
<organism evidence="1 2">
    <name type="scientific">Pluteus cervinus</name>
    <dbReference type="NCBI Taxonomy" id="181527"/>
    <lineage>
        <taxon>Eukaryota</taxon>
        <taxon>Fungi</taxon>
        <taxon>Dikarya</taxon>
        <taxon>Basidiomycota</taxon>
        <taxon>Agaricomycotina</taxon>
        <taxon>Agaricomycetes</taxon>
        <taxon>Agaricomycetidae</taxon>
        <taxon>Agaricales</taxon>
        <taxon>Pluteineae</taxon>
        <taxon>Pluteaceae</taxon>
        <taxon>Pluteus</taxon>
    </lineage>
</organism>
<dbReference type="EMBL" id="ML208427">
    <property type="protein sequence ID" value="TFK65759.1"/>
    <property type="molecule type" value="Genomic_DNA"/>
</dbReference>